<proteinExistence type="predicted"/>
<organism evidence="2 3">
    <name type="scientific">Carboxylicivirga linearis</name>
    <dbReference type="NCBI Taxonomy" id="1628157"/>
    <lineage>
        <taxon>Bacteria</taxon>
        <taxon>Pseudomonadati</taxon>
        <taxon>Bacteroidota</taxon>
        <taxon>Bacteroidia</taxon>
        <taxon>Marinilabiliales</taxon>
        <taxon>Marinilabiliaceae</taxon>
        <taxon>Carboxylicivirga</taxon>
    </lineage>
</organism>
<feature type="transmembrane region" description="Helical" evidence="1">
    <location>
        <begin position="32"/>
        <end position="53"/>
    </location>
</feature>
<feature type="transmembrane region" description="Helical" evidence="1">
    <location>
        <begin position="189"/>
        <end position="207"/>
    </location>
</feature>
<evidence type="ECO:0000313" key="3">
    <source>
        <dbReference type="Proteomes" id="UP000708576"/>
    </source>
</evidence>
<keyword evidence="1" id="KW-0472">Membrane</keyword>
<sequence>MCFSAEVSFGASAVISTVGVVALKKNKQKEKLFFAMIPLMFGIQQFFEGWLWVALENSSYKYIEAWATFGFLIFAQLIWPVWVPLSTYRLEQNKQRKQWIAYSLIIGVILFIILGYRMLFYPVSAHIDGQHIFYQVGHFQSTNWWSGILYLFPAVLPFILSSKRQINYLGIAMLLFFVVAKVFYLKYMISTWCMFAAVLSIYIVFIIKKER</sequence>
<dbReference type="EMBL" id="JAGUCO010000002">
    <property type="protein sequence ID" value="MBS2097591.1"/>
    <property type="molecule type" value="Genomic_DNA"/>
</dbReference>
<dbReference type="InterPro" id="IPR046737">
    <property type="entry name" value="DUF6629"/>
</dbReference>
<dbReference type="Pfam" id="PF20334">
    <property type="entry name" value="DUF6629"/>
    <property type="match status" value="1"/>
</dbReference>
<feature type="transmembrane region" description="Helical" evidence="1">
    <location>
        <begin position="99"/>
        <end position="123"/>
    </location>
</feature>
<feature type="transmembrane region" description="Helical" evidence="1">
    <location>
        <begin position="65"/>
        <end position="87"/>
    </location>
</feature>
<keyword evidence="3" id="KW-1185">Reference proteome</keyword>
<gene>
    <name evidence="2" type="ORF">KEM10_04820</name>
</gene>
<dbReference type="RefSeq" id="WP_212214192.1">
    <property type="nucleotide sequence ID" value="NZ_JAGUCO010000002.1"/>
</dbReference>
<accession>A0ABS5JT13</accession>
<evidence type="ECO:0000313" key="2">
    <source>
        <dbReference type="EMBL" id="MBS2097591.1"/>
    </source>
</evidence>
<protein>
    <submittedName>
        <fullName evidence="2">Uncharacterized protein</fullName>
    </submittedName>
</protein>
<dbReference type="Proteomes" id="UP000708576">
    <property type="component" value="Unassembled WGS sequence"/>
</dbReference>
<feature type="transmembrane region" description="Helical" evidence="1">
    <location>
        <begin position="143"/>
        <end position="159"/>
    </location>
</feature>
<comment type="caution">
    <text evidence="2">The sequence shown here is derived from an EMBL/GenBank/DDBJ whole genome shotgun (WGS) entry which is preliminary data.</text>
</comment>
<evidence type="ECO:0000256" key="1">
    <source>
        <dbReference type="SAM" id="Phobius"/>
    </source>
</evidence>
<keyword evidence="1" id="KW-0812">Transmembrane</keyword>
<name>A0ABS5JT13_9BACT</name>
<reference evidence="2 3" key="1">
    <citation type="journal article" date="2015" name="Int. J. Syst. Evol. Microbiol.">
        <title>Carboxylicivirga linearis sp. nov., isolated from a sea cucumber culture pond.</title>
        <authorList>
            <person name="Wang F.Q."/>
            <person name="Zhou Y.X."/>
            <person name="Lin X.Z."/>
            <person name="Chen G.J."/>
            <person name="Du Z.J."/>
        </authorList>
    </citation>
    <scope>NUCLEOTIDE SEQUENCE [LARGE SCALE GENOMIC DNA]</scope>
    <source>
        <strain evidence="2 3">FB218</strain>
    </source>
</reference>
<keyword evidence="1" id="KW-1133">Transmembrane helix</keyword>
<feature type="transmembrane region" description="Helical" evidence="1">
    <location>
        <begin position="166"/>
        <end position="183"/>
    </location>
</feature>